<dbReference type="GO" id="GO:0005886">
    <property type="term" value="C:plasma membrane"/>
    <property type="evidence" value="ECO:0007669"/>
    <property type="project" value="UniProtKB-SubCell"/>
</dbReference>
<comment type="subcellular location">
    <subcellularLocation>
        <location evidence="1">Cell membrane</location>
        <topology evidence="1">Multi-pass membrane protein</topology>
    </subcellularLocation>
</comment>
<gene>
    <name evidence="7" type="ORF">A3196_10845</name>
</gene>
<evidence type="ECO:0000256" key="1">
    <source>
        <dbReference type="ARBA" id="ARBA00004651"/>
    </source>
</evidence>
<name>A0A1E2URL9_9GAMM</name>
<dbReference type="Proteomes" id="UP000094849">
    <property type="component" value="Unassembled WGS sequence"/>
</dbReference>
<feature type="transmembrane region" description="Helical" evidence="6">
    <location>
        <begin position="175"/>
        <end position="195"/>
    </location>
</feature>
<keyword evidence="5 6" id="KW-0472">Membrane</keyword>
<evidence type="ECO:0000256" key="6">
    <source>
        <dbReference type="SAM" id="Phobius"/>
    </source>
</evidence>
<dbReference type="AlphaFoldDB" id="A0A1E2URL9"/>
<feature type="transmembrane region" description="Helical" evidence="6">
    <location>
        <begin position="110"/>
        <end position="130"/>
    </location>
</feature>
<proteinExistence type="predicted"/>
<dbReference type="InterPro" id="IPR002797">
    <property type="entry name" value="Polysacc_synth"/>
</dbReference>
<evidence type="ECO:0000256" key="5">
    <source>
        <dbReference type="ARBA" id="ARBA00023136"/>
    </source>
</evidence>
<dbReference type="PANTHER" id="PTHR30250">
    <property type="entry name" value="PST FAMILY PREDICTED COLANIC ACID TRANSPORTER"/>
    <property type="match status" value="1"/>
</dbReference>
<feature type="transmembrane region" description="Helical" evidence="6">
    <location>
        <begin position="296"/>
        <end position="316"/>
    </location>
</feature>
<feature type="transmembrane region" description="Helical" evidence="6">
    <location>
        <begin position="362"/>
        <end position="379"/>
    </location>
</feature>
<accession>A0A1E2URL9</accession>
<organism evidence="7 8">
    <name type="scientific">Candidatus Thiodiazotropha endoloripes</name>
    <dbReference type="NCBI Taxonomy" id="1818881"/>
    <lineage>
        <taxon>Bacteria</taxon>
        <taxon>Pseudomonadati</taxon>
        <taxon>Pseudomonadota</taxon>
        <taxon>Gammaproteobacteria</taxon>
        <taxon>Chromatiales</taxon>
        <taxon>Sedimenticolaceae</taxon>
        <taxon>Candidatus Thiodiazotropha</taxon>
    </lineage>
</organism>
<keyword evidence="3 6" id="KW-0812">Transmembrane</keyword>
<dbReference type="STRING" id="1818881.A3196_10845"/>
<dbReference type="InterPro" id="IPR050833">
    <property type="entry name" value="Poly_Biosynth_Transport"/>
</dbReference>
<dbReference type="Pfam" id="PF01943">
    <property type="entry name" value="Polysacc_synt"/>
    <property type="match status" value="1"/>
</dbReference>
<feature type="transmembrane region" description="Helical" evidence="6">
    <location>
        <begin position="151"/>
        <end position="169"/>
    </location>
</feature>
<feature type="transmembrane region" description="Helical" evidence="6">
    <location>
        <begin position="385"/>
        <end position="407"/>
    </location>
</feature>
<comment type="caution">
    <text evidence="7">The sequence shown here is derived from an EMBL/GenBank/DDBJ whole genome shotgun (WGS) entry which is preliminary data.</text>
</comment>
<reference evidence="7 8" key="1">
    <citation type="submission" date="2016-03" db="EMBL/GenBank/DDBJ databases">
        <title>Chemosynthetic sulphur-oxidizing symbionts of marine invertebrate animals are capable of nitrogen fixation.</title>
        <authorList>
            <person name="Petersen J.M."/>
            <person name="Kemper A."/>
            <person name="Gruber-Vodicka H."/>
            <person name="Cardini U."/>
            <person name="Geest Mvander."/>
            <person name="Kleiner M."/>
            <person name="Bulgheresi S."/>
            <person name="Fussmann M."/>
            <person name="Herbold C."/>
            <person name="Seah B.K.B."/>
            <person name="Antony C.Paul."/>
            <person name="Liu D."/>
            <person name="Belitz A."/>
            <person name="Weber M."/>
        </authorList>
    </citation>
    <scope>NUCLEOTIDE SEQUENCE [LARGE SCALE GENOMIC DNA]</scope>
    <source>
        <strain evidence="7">G_D</strain>
    </source>
</reference>
<keyword evidence="2" id="KW-1003">Cell membrane</keyword>
<evidence type="ECO:0000313" key="7">
    <source>
        <dbReference type="EMBL" id="ODB97212.1"/>
    </source>
</evidence>
<feature type="transmembrane region" description="Helical" evidence="6">
    <location>
        <begin position="81"/>
        <end position="104"/>
    </location>
</feature>
<dbReference type="EMBL" id="LVJZ01000003">
    <property type="protein sequence ID" value="ODB97212.1"/>
    <property type="molecule type" value="Genomic_DNA"/>
</dbReference>
<protein>
    <recommendedName>
        <fullName evidence="9">Polysaccharide biosynthesis protein C-terminal domain-containing protein</fullName>
    </recommendedName>
</protein>
<keyword evidence="8" id="KW-1185">Reference proteome</keyword>
<evidence type="ECO:0000256" key="3">
    <source>
        <dbReference type="ARBA" id="ARBA00022692"/>
    </source>
</evidence>
<evidence type="ECO:0000313" key="8">
    <source>
        <dbReference type="Proteomes" id="UP000094849"/>
    </source>
</evidence>
<feature type="transmembrane region" description="Helical" evidence="6">
    <location>
        <begin position="328"/>
        <end position="350"/>
    </location>
</feature>
<keyword evidence="4 6" id="KW-1133">Transmembrane helix</keyword>
<evidence type="ECO:0000256" key="2">
    <source>
        <dbReference type="ARBA" id="ARBA00022475"/>
    </source>
</evidence>
<feature type="transmembrane region" description="Helical" evidence="6">
    <location>
        <begin position="37"/>
        <end position="61"/>
    </location>
</feature>
<evidence type="ECO:0000256" key="4">
    <source>
        <dbReference type="ARBA" id="ARBA00022989"/>
    </source>
</evidence>
<feature type="transmembrane region" description="Helical" evidence="6">
    <location>
        <begin position="9"/>
        <end position="31"/>
    </location>
</feature>
<evidence type="ECO:0008006" key="9">
    <source>
        <dbReference type="Google" id="ProtNLM"/>
    </source>
</evidence>
<dbReference type="RefSeq" id="WP_069019834.1">
    <property type="nucleotide sequence ID" value="NZ_LVJY01000005.1"/>
</dbReference>
<dbReference type="PANTHER" id="PTHR30250:SF11">
    <property type="entry name" value="O-ANTIGEN TRANSPORTER-RELATED"/>
    <property type="match status" value="1"/>
</dbReference>
<sequence length="448" mass="49831">MIKTALNVLILKILGTALWLVYSILLARILTQEDFGLFFYTVNFVLLVLPIANLGYGNILLKDGSICFKEKQSIEFKSILLEARTATVLGSFSIAALLLVSWSYDLNNPIVNNLNVTLLTGLIIILFSLMTIHRDTLRASNNVLKGMLNTTITRAFIPLVFIVFININYEVDLEIALVVLCASLMLSVIIEVYWINKITITNNTKTNVVSKNRKTLGLQLWLADVANTVLSKADAFIIGLVLDLKSVALYIAAQRVSILTLFIIDAVRIVIGPEISKAFEVSHRPDYKKIISRSSALFSMAGIIGGIGSILLGYPILLLYGEVYTESYLILILLTIANMSFIIFGPVAVIMSMTDLQKQRSFVTTLSASLLIIFSYYGAVLYNVLGVAIAVVIAMWINNGLLSYMIWKKQNVKTGLLNRDALNYYTPKKIISLLGTHKIIFKKEINIR</sequence>